<reference evidence="1 2" key="1">
    <citation type="submission" date="2019-04" db="EMBL/GenBank/DDBJ databases">
        <title>Fungal friends and foes A comparative genomics study of 23 Aspergillus species from section Flavi.</title>
        <authorList>
            <consortium name="DOE Joint Genome Institute"/>
            <person name="Kjaerbolling I."/>
            <person name="Vesth T.C."/>
            <person name="Frisvad J.C."/>
            <person name="Nybo J.L."/>
            <person name="Theobald S."/>
            <person name="Kildgaard S."/>
            <person name="Petersen T.I."/>
            <person name="Kuo A."/>
            <person name="Sato A."/>
            <person name="Lyhne E.K."/>
            <person name="Kogle M.E."/>
            <person name="Wiebenga A."/>
            <person name="Kun R.S."/>
            <person name="Lubbers R.J."/>
            <person name="Makela M.R."/>
            <person name="Barry K."/>
            <person name="Chovatia M."/>
            <person name="Clum A."/>
            <person name="Daum C."/>
            <person name="Haridas S."/>
            <person name="He G."/>
            <person name="LaButti K."/>
            <person name="Lipzen A."/>
            <person name="Mondo S."/>
            <person name="Pangilinan J."/>
            <person name="Riley R."/>
            <person name="Salamov A."/>
            <person name="Simmons B.A."/>
            <person name="Magnuson J.K."/>
            <person name="Henrissat B."/>
            <person name="Mortensen U.H."/>
            <person name="Larsen T.O."/>
            <person name="De vries R.P."/>
            <person name="Grigoriev I.V."/>
            <person name="Machida M."/>
            <person name="Baker S.E."/>
            <person name="Andersen M.R."/>
        </authorList>
    </citation>
    <scope>NUCLEOTIDE SEQUENCE [LARGE SCALE GENOMIC DNA]</scope>
    <source>
        <strain evidence="1 2">CBS 117618</strain>
    </source>
</reference>
<dbReference type="InterPro" id="IPR011009">
    <property type="entry name" value="Kinase-like_dom_sf"/>
</dbReference>
<keyword evidence="2" id="KW-1185">Reference proteome</keyword>
<sequence length="244" mass="28252">MATTVNLPYFATDLPCHLPTDSKIDHAADIFPECMGRRIVGVGQHYVIKFVNLLEEKTFPRVYALYSNSSTGVNYIITERDFVLSTLRNYFTELRQLPSPNYYGSLDLINGPFTSENALIEGMVQKYLRDGGPPYRAEFFHQCLPRVLGGHSPTFTHGDFQRKNIMIQRESGESGHADGPETPRPKLTLIDWEKPGWYPTYWEHCYALTALRWDDDWCLCVEKVTELFIPQALWFRTVRLEMWS</sequence>
<gene>
    <name evidence="1" type="ORF">BDV34DRAFT_216276</name>
</gene>
<dbReference type="SUPFAM" id="SSF56112">
    <property type="entry name" value="Protein kinase-like (PK-like)"/>
    <property type="match status" value="1"/>
</dbReference>
<proteinExistence type="predicted"/>
<protein>
    <recommendedName>
        <fullName evidence="3">Aminoglycoside phosphotransferase domain-containing protein</fullName>
    </recommendedName>
</protein>
<dbReference type="Proteomes" id="UP000326532">
    <property type="component" value="Unassembled WGS sequence"/>
</dbReference>
<dbReference type="AlphaFoldDB" id="A0A5N6DBL6"/>
<evidence type="ECO:0000313" key="2">
    <source>
        <dbReference type="Proteomes" id="UP000326532"/>
    </source>
</evidence>
<dbReference type="PANTHER" id="PTHR21310">
    <property type="entry name" value="AMINOGLYCOSIDE PHOSPHOTRANSFERASE-RELATED-RELATED"/>
    <property type="match status" value="1"/>
</dbReference>
<dbReference type="EMBL" id="ML735019">
    <property type="protein sequence ID" value="KAB8201500.1"/>
    <property type="molecule type" value="Genomic_DNA"/>
</dbReference>
<organism evidence="1 2">
    <name type="scientific">Aspergillus parasiticus</name>
    <dbReference type="NCBI Taxonomy" id="5067"/>
    <lineage>
        <taxon>Eukaryota</taxon>
        <taxon>Fungi</taxon>
        <taxon>Dikarya</taxon>
        <taxon>Ascomycota</taxon>
        <taxon>Pezizomycotina</taxon>
        <taxon>Eurotiomycetes</taxon>
        <taxon>Eurotiomycetidae</taxon>
        <taxon>Eurotiales</taxon>
        <taxon>Aspergillaceae</taxon>
        <taxon>Aspergillus</taxon>
        <taxon>Aspergillus subgen. Circumdati</taxon>
    </lineage>
</organism>
<evidence type="ECO:0008006" key="3">
    <source>
        <dbReference type="Google" id="ProtNLM"/>
    </source>
</evidence>
<dbReference type="VEuPathDB" id="FungiDB:BDV34DRAFT_216276"/>
<name>A0A5N6DBL6_ASPPA</name>
<dbReference type="OMA" id="THCEKSE"/>
<evidence type="ECO:0000313" key="1">
    <source>
        <dbReference type="EMBL" id="KAB8201500.1"/>
    </source>
</evidence>
<dbReference type="PANTHER" id="PTHR21310:SF48">
    <property type="entry name" value="AMINOGLYCOSIDE PHOSPHOTRANSFERASE DOMAIN-CONTAINING PROTEIN"/>
    <property type="match status" value="1"/>
</dbReference>
<accession>A0A5N6DBL6</accession>
<dbReference type="InterPro" id="IPR051678">
    <property type="entry name" value="AGP_Transferase"/>
</dbReference>